<keyword evidence="3 5" id="KW-0238">DNA-binding</keyword>
<feature type="DNA-binding region" description="H-T-H motif" evidence="5">
    <location>
        <begin position="34"/>
        <end position="53"/>
    </location>
</feature>
<comment type="caution">
    <text evidence="7">The sequence shown here is derived from an EMBL/GenBank/DDBJ whole genome shotgun (WGS) entry which is preliminary data.</text>
</comment>
<keyword evidence="1" id="KW-0678">Repressor</keyword>
<sequence length="201" mass="21482">MISESDGLVQPSARERILTALVELVATRGLEAVSVRQVAAQAGVTGGMVQHHFSTKQQMIRAAMAAITENLAELVAEAQTGLPPGSALRSICRMLVPLDDERMVHARIWLAFLARAAVDDDVATEHRQTWQQLEDIFARLLAAAGNRGRPLAVDRAGGALLLATLDGLATGGVVEPDRLPVKRIDQLLSAQLDLLLDAGAR</sequence>
<evidence type="ECO:0000256" key="1">
    <source>
        <dbReference type="ARBA" id="ARBA00022491"/>
    </source>
</evidence>
<dbReference type="InterPro" id="IPR050109">
    <property type="entry name" value="HTH-type_TetR-like_transc_reg"/>
</dbReference>
<evidence type="ECO:0000256" key="5">
    <source>
        <dbReference type="PROSITE-ProRule" id="PRU00335"/>
    </source>
</evidence>
<dbReference type="GO" id="GO:0003700">
    <property type="term" value="F:DNA-binding transcription factor activity"/>
    <property type="evidence" value="ECO:0007669"/>
    <property type="project" value="TreeGrafter"/>
</dbReference>
<dbReference type="PANTHER" id="PTHR30055:SF226">
    <property type="entry name" value="HTH-TYPE TRANSCRIPTIONAL REGULATOR PKSA"/>
    <property type="match status" value="1"/>
</dbReference>
<dbReference type="SUPFAM" id="SSF48498">
    <property type="entry name" value="Tetracyclin repressor-like, C-terminal domain"/>
    <property type="match status" value="1"/>
</dbReference>
<evidence type="ECO:0000256" key="4">
    <source>
        <dbReference type="ARBA" id="ARBA00023163"/>
    </source>
</evidence>
<gene>
    <name evidence="7" type="ORF">EV191_103311</name>
</gene>
<dbReference type="OrthoDB" id="9816296at2"/>
<dbReference type="InterPro" id="IPR001647">
    <property type="entry name" value="HTH_TetR"/>
</dbReference>
<dbReference type="PROSITE" id="PS50977">
    <property type="entry name" value="HTH_TETR_2"/>
    <property type="match status" value="1"/>
</dbReference>
<name>A0A4R2QX21_9PSEU</name>
<dbReference type="PANTHER" id="PTHR30055">
    <property type="entry name" value="HTH-TYPE TRANSCRIPTIONAL REGULATOR RUTR"/>
    <property type="match status" value="1"/>
</dbReference>
<dbReference type="RefSeq" id="WP_132877018.1">
    <property type="nucleotide sequence ID" value="NZ_SLXQ01000003.1"/>
</dbReference>
<evidence type="ECO:0000256" key="2">
    <source>
        <dbReference type="ARBA" id="ARBA00023015"/>
    </source>
</evidence>
<dbReference type="InterPro" id="IPR009057">
    <property type="entry name" value="Homeodomain-like_sf"/>
</dbReference>
<dbReference type="SUPFAM" id="SSF46689">
    <property type="entry name" value="Homeodomain-like"/>
    <property type="match status" value="1"/>
</dbReference>
<dbReference type="PRINTS" id="PR00455">
    <property type="entry name" value="HTHTETR"/>
</dbReference>
<keyword evidence="2" id="KW-0805">Transcription regulation</keyword>
<organism evidence="7 8">
    <name type="scientific">Tamaricihabitans halophyticus</name>
    <dbReference type="NCBI Taxonomy" id="1262583"/>
    <lineage>
        <taxon>Bacteria</taxon>
        <taxon>Bacillati</taxon>
        <taxon>Actinomycetota</taxon>
        <taxon>Actinomycetes</taxon>
        <taxon>Pseudonocardiales</taxon>
        <taxon>Pseudonocardiaceae</taxon>
        <taxon>Tamaricihabitans</taxon>
    </lineage>
</organism>
<keyword evidence="8" id="KW-1185">Reference proteome</keyword>
<evidence type="ECO:0000313" key="8">
    <source>
        <dbReference type="Proteomes" id="UP000294911"/>
    </source>
</evidence>
<evidence type="ECO:0000259" key="6">
    <source>
        <dbReference type="PROSITE" id="PS50977"/>
    </source>
</evidence>
<evidence type="ECO:0000256" key="3">
    <source>
        <dbReference type="ARBA" id="ARBA00023125"/>
    </source>
</evidence>
<evidence type="ECO:0000313" key="7">
    <source>
        <dbReference type="EMBL" id="TCP54267.1"/>
    </source>
</evidence>
<keyword evidence="4" id="KW-0804">Transcription</keyword>
<proteinExistence type="predicted"/>
<reference evidence="7 8" key="1">
    <citation type="submission" date="2019-03" db="EMBL/GenBank/DDBJ databases">
        <title>Genomic Encyclopedia of Type Strains, Phase IV (KMG-IV): sequencing the most valuable type-strain genomes for metagenomic binning, comparative biology and taxonomic classification.</title>
        <authorList>
            <person name="Goeker M."/>
        </authorList>
    </citation>
    <scope>NUCLEOTIDE SEQUENCE [LARGE SCALE GENOMIC DNA]</scope>
    <source>
        <strain evidence="7 8">DSM 45765</strain>
    </source>
</reference>
<dbReference type="InterPro" id="IPR036271">
    <property type="entry name" value="Tet_transcr_reg_TetR-rel_C_sf"/>
</dbReference>
<dbReference type="Proteomes" id="UP000294911">
    <property type="component" value="Unassembled WGS sequence"/>
</dbReference>
<accession>A0A4R2QX21</accession>
<protein>
    <submittedName>
        <fullName evidence="7">TetR family transcriptional regulator</fullName>
    </submittedName>
</protein>
<dbReference type="Pfam" id="PF00440">
    <property type="entry name" value="TetR_N"/>
    <property type="match status" value="1"/>
</dbReference>
<dbReference type="AlphaFoldDB" id="A0A4R2QX21"/>
<dbReference type="InterPro" id="IPR039538">
    <property type="entry name" value="BetI_C"/>
</dbReference>
<feature type="domain" description="HTH tetR-type" evidence="6">
    <location>
        <begin position="11"/>
        <end position="71"/>
    </location>
</feature>
<dbReference type="EMBL" id="SLXQ01000003">
    <property type="protein sequence ID" value="TCP54267.1"/>
    <property type="molecule type" value="Genomic_DNA"/>
</dbReference>
<dbReference type="Gene3D" id="1.10.357.10">
    <property type="entry name" value="Tetracycline Repressor, domain 2"/>
    <property type="match status" value="1"/>
</dbReference>
<dbReference type="GO" id="GO:0000976">
    <property type="term" value="F:transcription cis-regulatory region binding"/>
    <property type="evidence" value="ECO:0007669"/>
    <property type="project" value="TreeGrafter"/>
</dbReference>
<dbReference type="Pfam" id="PF13977">
    <property type="entry name" value="TetR_C_6"/>
    <property type="match status" value="1"/>
</dbReference>